<dbReference type="RefSeq" id="WP_133124918.1">
    <property type="nucleotide sequence ID" value="NZ_NMWU01000038.1"/>
</dbReference>
<evidence type="ECO:0000256" key="1">
    <source>
        <dbReference type="SAM" id="SignalP"/>
    </source>
</evidence>
<keyword evidence="3" id="KW-1185">Reference proteome</keyword>
<gene>
    <name evidence="2" type="ORF">Uis1B_1959</name>
</gene>
<evidence type="ECO:0000313" key="3">
    <source>
        <dbReference type="Proteomes" id="UP000235050"/>
    </source>
</evidence>
<feature type="signal peptide" evidence="1">
    <location>
        <begin position="1"/>
        <end position="25"/>
    </location>
</feature>
<comment type="caution">
    <text evidence="2">The sequence shown here is derived from an EMBL/GenBank/DDBJ whole genome shotgun (WGS) entry which is preliminary data.</text>
</comment>
<protein>
    <submittedName>
        <fullName evidence="2">Uncharacterized protein</fullName>
    </submittedName>
</protein>
<name>A0A2N5J7M4_9BIFI</name>
<dbReference type="EMBL" id="NMWU01000038">
    <property type="protein sequence ID" value="PLS30219.1"/>
    <property type="molecule type" value="Genomic_DNA"/>
</dbReference>
<sequence length="66" mass="6312">MTAITATISLVGSAIVAAWSSTTSALGSSGYVDADSGVIAPFSAVTSSAATASTVTASSVTAEARR</sequence>
<organism evidence="2 3">
    <name type="scientific">Bifidobacterium margollesii</name>
    <dbReference type="NCBI Taxonomy" id="2020964"/>
    <lineage>
        <taxon>Bacteria</taxon>
        <taxon>Bacillati</taxon>
        <taxon>Actinomycetota</taxon>
        <taxon>Actinomycetes</taxon>
        <taxon>Bifidobacteriales</taxon>
        <taxon>Bifidobacteriaceae</taxon>
        <taxon>Bifidobacterium</taxon>
    </lineage>
</organism>
<feature type="chain" id="PRO_5039405404" evidence="1">
    <location>
        <begin position="26"/>
        <end position="66"/>
    </location>
</feature>
<evidence type="ECO:0000313" key="2">
    <source>
        <dbReference type="EMBL" id="PLS30219.1"/>
    </source>
</evidence>
<accession>A0A2N5J7M4</accession>
<reference evidence="2 3" key="1">
    <citation type="submission" date="2017-07" db="EMBL/GenBank/DDBJ databases">
        <title>Bifidobacterium novel species.</title>
        <authorList>
            <person name="Lugli G.A."/>
            <person name="Milani C."/>
            <person name="Duranti S."/>
            <person name="Mangifesta M."/>
        </authorList>
    </citation>
    <scope>NUCLEOTIDE SEQUENCE [LARGE SCALE GENOMIC DNA]</scope>
    <source>
        <strain evidence="3">Uis1B</strain>
    </source>
</reference>
<keyword evidence="1" id="KW-0732">Signal</keyword>
<proteinExistence type="predicted"/>
<dbReference type="Proteomes" id="UP000235050">
    <property type="component" value="Unassembled WGS sequence"/>
</dbReference>
<dbReference type="AlphaFoldDB" id="A0A2N5J7M4"/>